<dbReference type="OrthoDB" id="1933717at2759"/>
<evidence type="ECO:0000256" key="2">
    <source>
        <dbReference type="ARBA" id="ARBA00022857"/>
    </source>
</evidence>
<evidence type="ECO:0000313" key="6">
    <source>
        <dbReference type="EMBL" id="KZV96869.1"/>
    </source>
</evidence>
<dbReference type="Proteomes" id="UP000077266">
    <property type="component" value="Unassembled WGS sequence"/>
</dbReference>
<accession>A0A166B0Q0</accession>
<evidence type="ECO:0000256" key="1">
    <source>
        <dbReference type="ARBA" id="ARBA00006484"/>
    </source>
</evidence>
<dbReference type="SMART" id="SM00822">
    <property type="entry name" value="PKS_KR"/>
    <property type="match status" value="1"/>
</dbReference>
<dbReference type="EMBL" id="KV425937">
    <property type="protein sequence ID" value="KZV96869.1"/>
    <property type="molecule type" value="Genomic_DNA"/>
</dbReference>
<comment type="function">
    <text evidence="4">Putative oxidoreductase.</text>
</comment>
<dbReference type="PANTHER" id="PTHR44196:SF1">
    <property type="entry name" value="DEHYDROGENASE_REDUCTASE SDR FAMILY MEMBER 7B"/>
    <property type="match status" value="1"/>
</dbReference>
<evidence type="ECO:0000256" key="3">
    <source>
        <dbReference type="ARBA" id="ARBA00023002"/>
    </source>
</evidence>
<dbReference type="PRINTS" id="PR00081">
    <property type="entry name" value="GDHRDH"/>
</dbReference>
<dbReference type="PANTHER" id="PTHR44196">
    <property type="entry name" value="DEHYDROGENASE/REDUCTASE SDR FAMILY MEMBER 7B"/>
    <property type="match status" value="1"/>
</dbReference>
<dbReference type="GO" id="GO:0016020">
    <property type="term" value="C:membrane"/>
    <property type="evidence" value="ECO:0007669"/>
    <property type="project" value="TreeGrafter"/>
</dbReference>
<dbReference type="AlphaFoldDB" id="A0A166B0Q0"/>
<dbReference type="Gene3D" id="3.40.50.720">
    <property type="entry name" value="NAD(P)-binding Rossmann-like Domain"/>
    <property type="match status" value="1"/>
</dbReference>
<dbReference type="InterPro" id="IPR002347">
    <property type="entry name" value="SDR_fam"/>
</dbReference>
<dbReference type="CDD" id="cd05233">
    <property type="entry name" value="SDR_c"/>
    <property type="match status" value="1"/>
</dbReference>
<dbReference type="STRING" id="1314781.A0A166B0Q0"/>
<reference evidence="6 7" key="1">
    <citation type="journal article" date="2016" name="Mol. Biol. Evol.">
        <title>Comparative Genomics of Early-Diverging Mushroom-Forming Fungi Provides Insights into the Origins of Lignocellulose Decay Capabilities.</title>
        <authorList>
            <person name="Nagy L.G."/>
            <person name="Riley R."/>
            <person name="Tritt A."/>
            <person name="Adam C."/>
            <person name="Daum C."/>
            <person name="Floudas D."/>
            <person name="Sun H."/>
            <person name="Yadav J.S."/>
            <person name="Pangilinan J."/>
            <person name="Larsson K.H."/>
            <person name="Matsuura K."/>
            <person name="Barry K."/>
            <person name="Labutti K."/>
            <person name="Kuo R."/>
            <person name="Ohm R.A."/>
            <person name="Bhattacharya S.S."/>
            <person name="Shirouzu T."/>
            <person name="Yoshinaga Y."/>
            <person name="Martin F.M."/>
            <person name="Grigoriev I.V."/>
            <person name="Hibbett D.S."/>
        </authorList>
    </citation>
    <scope>NUCLEOTIDE SEQUENCE [LARGE SCALE GENOMIC DNA]</scope>
    <source>
        <strain evidence="6 7">HHB12029</strain>
    </source>
</reference>
<dbReference type="GO" id="GO:0016491">
    <property type="term" value="F:oxidoreductase activity"/>
    <property type="evidence" value="ECO:0007669"/>
    <property type="project" value="UniProtKB-KW"/>
</dbReference>
<dbReference type="InParanoid" id="A0A166B0Q0"/>
<keyword evidence="2" id="KW-0521">NADP</keyword>
<dbReference type="PROSITE" id="PS00061">
    <property type="entry name" value="ADH_SHORT"/>
    <property type="match status" value="1"/>
</dbReference>
<keyword evidence="3" id="KW-0560">Oxidoreductase</keyword>
<proteinExistence type="inferred from homology"/>
<comment type="similarity">
    <text evidence="1">Belongs to the short-chain dehydrogenases/reductases (SDR) family.</text>
</comment>
<feature type="domain" description="Ketoreductase" evidence="5">
    <location>
        <begin position="44"/>
        <end position="230"/>
    </location>
</feature>
<keyword evidence="7" id="KW-1185">Reference proteome</keyword>
<evidence type="ECO:0000313" key="7">
    <source>
        <dbReference type="Proteomes" id="UP000077266"/>
    </source>
</evidence>
<dbReference type="InterPro" id="IPR036291">
    <property type="entry name" value="NAD(P)-bd_dom_sf"/>
</dbReference>
<organism evidence="6 7">
    <name type="scientific">Exidia glandulosa HHB12029</name>
    <dbReference type="NCBI Taxonomy" id="1314781"/>
    <lineage>
        <taxon>Eukaryota</taxon>
        <taxon>Fungi</taxon>
        <taxon>Dikarya</taxon>
        <taxon>Basidiomycota</taxon>
        <taxon>Agaricomycotina</taxon>
        <taxon>Agaricomycetes</taxon>
        <taxon>Auriculariales</taxon>
        <taxon>Exidiaceae</taxon>
        <taxon>Exidia</taxon>
    </lineage>
</organism>
<dbReference type="InterPro" id="IPR020904">
    <property type="entry name" value="Sc_DH/Rdtase_CS"/>
</dbReference>
<evidence type="ECO:0000256" key="4">
    <source>
        <dbReference type="ARBA" id="ARBA00037096"/>
    </source>
</evidence>
<gene>
    <name evidence="6" type="ORF">EXIGLDRAFT_670671</name>
</gene>
<dbReference type="InterPro" id="IPR057326">
    <property type="entry name" value="KR_dom"/>
</dbReference>
<dbReference type="SUPFAM" id="SSF51735">
    <property type="entry name" value="NAD(P)-binding Rossmann-fold domains"/>
    <property type="match status" value="1"/>
</dbReference>
<name>A0A166B0Q0_EXIGL</name>
<protein>
    <submittedName>
        <fullName evidence="6">NAD(P)-binding protein</fullName>
    </submittedName>
</protein>
<dbReference type="Pfam" id="PF00106">
    <property type="entry name" value="adh_short"/>
    <property type="match status" value="1"/>
</dbReference>
<evidence type="ECO:0000259" key="5">
    <source>
        <dbReference type="SMART" id="SM00822"/>
    </source>
</evidence>
<sequence>MSLPSLSMPLPKGLSEDITVETRHDIYPTIDPTQSYASQSFAGKAVFITGASRGIGRTTAVVFAKAGAAVAIAARSAGALEETKKEVLKAVPEAKVESYVVDVKDTAQVQAAIDGAVKAFGRLDVVIANAGSVRRFEGTMDQEDAAAWWHTMEINVFGVYNAIRASAKYLRETNGSFFAVSSMAAQVRMPGASDYCTSKHAVNRLIEFIALENPGVKAFSMHPGNVPTQMNVDSGAQDLGIPAEETPELPAATMLYLAGGGADWLSGRYISATWDLGQVEREWKDKIVEKDLLVNKLDVHV</sequence>